<keyword evidence="3" id="KW-1185">Reference proteome</keyword>
<dbReference type="InterPro" id="IPR039766">
    <property type="entry name" value="Vps53"/>
</dbReference>
<dbReference type="Pfam" id="PF04100">
    <property type="entry name" value="Vps53_N"/>
    <property type="match status" value="1"/>
</dbReference>
<dbReference type="OrthoDB" id="10261632at2759"/>
<dbReference type="GO" id="GO:0042147">
    <property type="term" value="P:retrograde transport, endosome to Golgi"/>
    <property type="evidence" value="ECO:0007669"/>
    <property type="project" value="InterPro"/>
</dbReference>
<dbReference type="GO" id="GO:0005829">
    <property type="term" value="C:cytosol"/>
    <property type="evidence" value="ECO:0007669"/>
    <property type="project" value="GOC"/>
</dbReference>
<dbReference type="InterPro" id="IPR007234">
    <property type="entry name" value="Vps53_N"/>
</dbReference>
<evidence type="ECO:0000313" key="2">
    <source>
        <dbReference type="EMBL" id="CAH2014534.1"/>
    </source>
</evidence>
<dbReference type="Proteomes" id="UP001152888">
    <property type="component" value="Unassembled WGS sequence"/>
</dbReference>
<dbReference type="PANTHER" id="PTHR12820:SF0">
    <property type="entry name" value="VACUOLAR PROTEIN SORTING-ASSOCIATED PROTEIN 53 HOMOLOG"/>
    <property type="match status" value="1"/>
</dbReference>
<dbReference type="PANTHER" id="PTHR12820">
    <property type="entry name" value="VACUOLAR SORTING PROTEIN 53"/>
    <property type="match status" value="1"/>
</dbReference>
<dbReference type="GO" id="GO:0000938">
    <property type="term" value="C:GARP complex"/>
    <property type="evidence" value="ECO:0007669"/>
    <property type="project" value="InterPro"/>
</dbReference>
<dbReference type="EMBL" id="CAKOFQ010008513">
    <property type="protein sequence ID" value="CAH2014534.1"/>
    <property type="molecule type" value="Genomic_DNA"/>
</dbReference>
<dbReference type="AlphaFoldDB" id="A0A9P0MI12"/>
<evidence type="ECO:0000313" key="3">
    <source>
        <dbReference type="Proteomes" id="UP001152888"/>
    </source>
</evidence>
<organism evidence="2 3">
    <name type="scientific">Acanthoscelides obtectus</name>
    <name type="common">Bean weevil</name>
    <name type="synonym">Bruchus obtectus</name>
    <dbReference type="NCBI Taxonomy" id="200917"/>
    <lineage>
        <taxon>Eukaryota</taxon>
        <taxon>Metazoa</taxon>
        <taxon>Ecdysozoa</taxon>
        <taxon>Arthropoda</taxon>
        <taxon>Hexapoda</taxon>
        <taxon>Insecta</taxon>
        <taxon>Pterygota</taxon>
        <taxon>Neoptera</taxon>
        <taxon>Endopterygota</taxon>
        <taxon>Coleoptera</taxon>
        <taxon>Polyphaga</taxon>
        <taxon>Cucujiformia</taxon>
        <taxon>Chrysomeloidea</taxon>
        <taxon>Chrysomelidae</taxon>
        <taxon>Bruchinae</taxon>
        <taxon>Bruchini</taxon>
        <taxon>Acanthoscelides</taxon>
    </lineage>
</organism>
<reference evidence="2" key="1">
    <citation type="submission" date="2022-03" db="EMBL/GenBank/DDBJ databases">
        <authorList>
            <person name="Sayadi A."/>
        </authorList>
    </citation>
    <scope>NUCLEOTIDE SEQUENCE</scope>
</reference>
<evidence type="ECO:0000259" key="1">
    <source>
        <dbReference type="Pfam" id="PF04100"/>
    </source>
</evidence>
<comment type="caution">
    <text evidence="2">The sequence shown here is derived from an EMBL/GenBank/DDBJ whole genome shotgun (WGS) entry which is preliminary data.</text>
</comment>
<accession>A0A9P0MI12</accession>
<sequence length="86" mass="9753">MEHAQDTEHEDQDLFTHFPAVVQKAIEEVLPSKDPLDEPDFNSIDYINSLFPTEQSLSNIDEVVLKMENKINAIDNEISSVVRGPN</sequence>
<name>A0A9P0MI12_ACAOB</name>
<gene>
    <name evidence="2" type="ORF">ACAOBT_LOCUS34180</name>
</gene>
<protein>
    <recommendedName>
        <fullName evidence="1">Vps53 N-terminal domain-containing protein</fullName>
    </recommendedName>
</protein>
<feature type="domain" description="Vps53 N-terminal" evidence="1">
    <location>
        <begin position="39"/>
        <end position="84"/>
    </location>
</feature>
<proteinExistence type="predicted"/>